<evidence type="ECO:0000256" key="1">
    <source>
        <dbReference type="RuleBase" id="RU363076"/>
    </source>
</evidence>
<keyword evidence="4" id="KW-1185">Reference proteome</keyword>
<organism evidence="3 4">
    <name type="scientific">Kocuria oceani</name>
    <dbReference type="NCBI Taxonomy" id="988827"/>
    <lineage>
        <taxon>Bacteria</taxon>
        <taxon>Bacillati</taxon>
        <taxon>Actinomycetota</taxon>
        <taxon>Actinomycetes</taxon>
        <taxon>Micrococcales</taxon>
        <taxon>Micrococcaceae</taxon>
        <taxon>Kocuria</taxon>
    </lineage>
</organism>
<feature type="transmembrane region" description="Helical" evidence="1">
    <location>
        <begin position="235"/>
        <end position="253"/>
    </location>
</feature>
<proteinExistence type="inferred from homology"/>
<evidence type="ECO:0000256" key="2">
    <source>
        <dbReference type="SAM" id="MobiDB-lite"/>
    </source>
</evidence>
<reference evidence="4" key="1">
    <citation type="journal article" date="2019" name="Int. J. Syst. Evol. Microbiol.">
        <title>The Global Catalogue of Microorganisms (GCM) 10K type strain sequencing project: providing services to taxonomists for standard genome sequencing and annotation.</title>
        <authorList>
            <consortium name="The Broad Institute Genomics Platform"/>
            <consortium name="The Broad Institute Genome Sequencing Center for Infectious Disease"/>
            <person name="Wu L."/>
            <person name="Ma J."/>
        </authorList>
    </citation>
    <scope>NUCLEOTIDE SEQUENCE [LARGE SCALE GENOMIC DNA]</scope>
    <source>
        <strain evidence="4">CGMCC 4.6946</strain>
    </source>
</reference>
<sequence length="339" mass="36819">MLTTALRPRSILTLLVSLGLAVGFVLLSQWQLESSEQARTVADPAKDVAVPLAEAAEAGTAVTAAQADQLITVTGDYRDGSTLLVPGRLQDGSEGYWVVSALTVADSAGRWPDAAGELTVAVARGWTADPAAVPAEPEGRVGVVGRYLPAEGPVPGEGLPEGQVGTVSPAQLTNLWDAPLYAGFVAAFAENPASAPVQLRADGTLAADPALLSPQLSELEIDQQPTDESVNLLNLFYAVEWVVFAGFALYIWWRFVRDEWLREQHPEEYFYFEGEYYLDEASGRYYYYDPEAGEYYWFDDQPGHRPEDGPGDRARSAGAHGRTDDTQDRTQDRTGAHHD</sequence>
<accession>A0ABV9TM22</accession>
<evidence type="ECO:0000313" key="4">
    <source>
        <dbReference type="Proteomes" id="UP001595797"/>
    </source>
</evidence>
<name>A0ABV9TM22_9MICC</name>
<comment type="caution">
    <text evidence="1">Lacks conserved residue(s) required for the propagation of feature annotation.</text>
</comment>
<keyword evidence="1" id="KW-1003">Cell membrane</keyword>
<comment type="caution">
    <text evidence="3">The sequence shown here is derived from an EMBL/GenBank/DDBJ whole genome shotgun (WGS) entry which is preliminary data.</text>
</comment>
<dbReference type="EMBL" id="JBHSIW010000025">
    <property type="protein sequence ID" value="MFC4905147.1"/>
    <property type="molecule type" value="Genomic_DNA"/>
</dbReference>
<comment type="subcellular location">
    <subcellularLocation>
        <location evidence="1">Cell membrane</location>
        <topology evidence="1">Multi-pass membrane protein</topology>
    </subcellularLocation>
</comment>
<gene>
    <name evidence="3" type="ORF">ACFPCS_16380</name>
</gene>
<dbReference type="Pfam" id="PF02104">
    <property type="entry name" value="SURF1"/>
    <property type="match status" value="1"/>
</dbReference>
<keyword evidence="1" id="KW-0812">Transmembrane</keyword>
<feature type="region of interest" description="Disordered" evidence="2">
    <location>
        <begin position="298"/>
        <end position="339"/>
    </location>
</feature>
<dbReference type="Proteomes" id="UP001595797">
    <property type="component" value="Unassembled WGS sequence"/>
</dbReference>
<feature type="compositionally biased region" description="Basic and acidic residues" evidence="2">
    <location>
        <begin position="301"/>
        <end position="339"/>
    </location>
</feature>
<dbReference type="PROSITE" id="PS50895">
    <property type="entry name" value="SURF1"/>
    <property type="match status" value="1"/>
</dbReference>
<comment type="similarity">
    <text evidence="1">Belongs to the SURF1 family.</text>
</comment>
<dbReference type="RefSeq" id="WP_277549938.1">
    <property type="nucleotide sequence ID" value="NZ_JARAMH010000002.1"/>
</dbReference>
<protein>
    <recommendedName>
        <fullName evidence="1">SURF1-like protein</fullName>
    </recommendedName>
</protein>
<keyword evidence="1" id="KW-0472">Membrane</keyword>
<keyword evidence="1" id="KW-1133">Transmembrane helix</keyword>
<dbReference type="InterPro" id="IPR002994">
    <property type="entry name" value="Surf1/Shy1"/>
</dbReference>
<evidence type="ECO:0000313" key="3">
    <source>
        <dbReference type="EMBL" id="MFC4905147.1"/>
    </source>
</evidence>